<feature type="transmembrane region" description="Helical" evidence="1">
    <location>
        <begin position="85"/>
        <end position="105"/>
    </location>
</feature>
<dbReference type="Pfam" id="PF14087">
    <property type="entry name" value="DUF4267"/>
    <property type="match status" value="1"/>
</dbReference>
<feature type="transmembrane region" description="Helical" evidence="1">
    <location>
        <begin position="111"/>
        <end position="133"/>
    </location>
</feature>
<sequence>MSTPTTRKSRAFTIFTHLLAGAGALFLLYMGLFYVLDPVGSAAGFGFTSWPTGDDVGMLVIKGGRDLGLGLILVVLLVTRQTRAAGWVLVAMSFMPFFDATTVIVRDGSVATALWVHALTAVTVLVSGLLIVWNETPRKSLPTAA</sequence>
<keyword evidence="3" id="KW-1185">Reference proteome</keyword>
<evidence type="ECO:0000256" key="1">
    <source>
        <dbReference type="SAM" id="Phobius"/>
    </source>
</evidence>
<name>A0A9W6WBA8_9ACTN</name>
<feature type="transmembrane region" description="Helical" evidence="1">
    <location>
        <begin position="56"/>
        <end position="78"/>
    </location>
</feature>
<comment type="caution">
    <text evidence="2">The sequence shown here is derived from an EMBL/GenBank/DDBJ whole genome shotgun (WGS) entry which is preliminary data.</text>
</comment>
<dbReference type="InterPro" id="IPR025363">
    <property type="entry name" value="DUF4267"/>
</dbReference>
<dbReference type="Proteomes" id="UP001165079">
    <property type="component" value="Unassembled WGS sequence"/>
</dbReference>
<proteinExistence type="predicted"/>
<evidence type="ECO:0000313" key="2">
    <source>
        <dbReference type="EMBL" id="GLZ78545.1"/>
    </source>
</evidence>
<feature type="transmembrane region" description="Helical" evidence="1">
    <location>
        <begin position="12"/>
        <end position="36"/>
    </location>
</feature>
<evidence type="ECO:0000313" key="3">
    <source>
        <dbReference type="Proteomes" id="UP001165079"/>
    </source>
</evidence>
<dbReference type="RefSeq" id="WP_285663697.1">
    <property type="nucleotide sequence ID" value="NZ_BSTX01000002.1"/>
</dbReference>
<keyword evidence="1" id="KW-1133">Transmembrane helix</keyword>
<protein>
    <recommendedName>
        <fullName evidence="4">Small membrane hydrophobic protein</fullName>
    </recommendedName>
</protein>
<reference evidence="2" key="1">
    <citation type="submission" date="2023-03" db="EMBL/GenBank/DDBJ databases">
        <title>Actinorhabdospora filicis NBRC 111898.</title>
        <authorList>
            <person name="Ichikawa N."/>
            <person name="Sato H."/>
            <person name="Tonouchi N."/>
        </authorList>
    </citation>
    <scope>NUCLEOTIDE SEQUENCE</scope>
    <source>
        <strain evidence="2">NBRC 111898</strain>
    </source>
</reference>
<evidence type="ECO:0008006" key="4">
    <source>
        <dbReference type="Google" id="ProtNLM"/>
    </source>
</evidence>
<organism evidence="2 3">
    <name type="scientific">Actinorhabdospora filicis</name>
    <dbReference type="NCBI Taxonomy" id="1785913"/>
    <lineage>
        <taxon>Bacteria</taxon>
        <taxon>Bacillati</taxon>
        <taxon>Actinomycetota</taxon>
        <taxon>Actinomycetes</taxon>
        <taxon>Micromonosporales</taxon>
        <taxon>Micromonosporaceae</taxon>
        <taxon>Actinorhabdospora</taxon>
    </lineage>
</organism>
<dbReference type="AlphaFoldDB" id="A0A9W6WBA8"/>
<keyword evidence="1" id="KW-0472">Membrane</keyword>
<keyword evidence="1" id="KW-0812">Transmembrane</keyword>
<accession>A0A9W6WBA8</accession>
<gene>
    <name evidence="2" type="ORF">Afil01_33520</name>
</gene>
<dbReference type="EMBL" id="BSTX01000002">
    <property type="protein sequence ID" value="GLZ78545.1"/>
    <property type="molecule type" value="Genomic_DNA"/>
</dbReference>